<keyword evidence="2 5" id="KW-0378">Hydrolase</keyword>
<name>A0A8J3WUP7_9ACTN</name>
<dbReference type="RefSeq" id="WP_239130896.1">
    <property type="nucleotide sequence ID" value="NZ_BOOK01000028.1"/>
</dbReference>
<proteinExistence type="inferred from homology"/>
<comment type="caution">
    <text evidence="5">The sequence shown here is derived from an EMBL/GenBank/DDBJ whole genome shotgun (WGS) entry which is preliminary data.</text>
</comment>
<dbReference type="Pfam" id="PF01915">
    <property type="entry name" value="Glyco_hydro_3_C"/>
    <property type="match status" value="1"/>
</dbReference>
<reference evidence="5" key="1">
    <citation type="submission" date="2021-01" db="EMBL/GenBank/DDBJ databases">
        <title>Whole genome shotgun sequence of Planobispora takensis NBRC 109077.</title>
        <authorList>
            <person name="Komaki H."/>
            <person name="Tamura T."/>
        </authorList>
    </citation>
    <scope>NUCLEOTIDE SEQUENCE</scope>
    <source>
        <strain evidence="5">NBRC 109077</strain>
    </source>
</reference>
<dbReference type="InterPro" id="IPR036881">
    <property type="entry name" value="Glyco_hydro_3_C_sf"/>
</dbReference>
<evidence type="ECO:0000256" key="3">
    <source>
        <dbReference type="SAM" id="MobiDB-lite"/>
    </source>
</evidence>
<dbReference type="InterPro" id="IPR001764">
    <property type="entry name" value="Glyco_hydro_3_N"/>
</dbReference>
<dbReference type="Gene3D" id="2.60.40.10">
    <property type="entry name" value="Immunoglobulins"/>
    <property type="match status" value="1"/>
</dbReference>
<feature type="region of interest" description="Disordered" evidence="3">
    <location>
        <begin position="299"/>
        <end position="331"/>
    </location>
</feature>
<dbReference type="GO" id="GO:0005975">
    <property type="term" value="P:carbohydrate metabolic process"/>
    <property type="evidence" value="ECO:0007669"/>
    <property type="project" value="InterPro"/>
</dbReference>
<dbReference type="Pfam" id="PF00933">
    <property type="entry name" value="Glyco_hydro_3"/>
    <property type="match status" value="1"/>
</dbReference>
<dbReference type="InterPro" id="IPR036962">
    <property type="entry name" value="Glyco_hydro_3_N_sf"/>
</dbReference>
<dbReference type="EMBL" id="BOOK01000028">
    <property type="protein sequence ID" value="GII01808.1"/>
    <property type="molecule type" value="Genomic_DNA"/>
</dbReference>
<dbReference type="Gene3D" id="2.60.120.260">
    <property type="entry name" value="Galactose-binding domain-like"/>
    <property type="match status" value="1"/>
</dbReference>
<evidence type="ECO:0000256" key="1">
    <source>
        <dbReference type="ARBA" id="ARBA00005336"/>
    </source>
</evidence>
<dbReference type="Gene3D" id="3.40.50.1700">
    <property type="entry name" value="Glycoside hydrolase family 3 C-terminal domain"/>
    <property type="match status" value="1"/>
</dbReference>
<dbReference type="Gene3D" id="3.20.20.300">
    <property type="entry name" value="Glycoside hydrolase, family 3, N-terminal domain"/>
    <property type="match status" value="1"/>
</dbReference>
<evidence type="ECO:0000256" key="2">
    <source>
        <dbReference type="ARBA" id="ARBA00022801"/>
    </source>
</evidence>
<dbReference type="InterPro" id="IPR013783">
    <property type="entry name" value="Ig-like_fold"/>
</dbReference>
<evidence type="ECO:0000313" key="6">
    <source>
        <dbReference type="Proteomes" id="UP000634476"/>
    </source>
</evidence>
<sequence length="849" mass="89465">MGTDDLDHLVEKLSLEQKIGLLSGVGVWRLRGEPDIGLRAMVTSDGPVGVRGPGWDERSTSLTLPSVTAVAATWDEELAEALGGLIASEARRKGVHIVLAPTLNLHRSPLGGRHFECYSEDPLLTGRIGAAYIRGVQAGGVAATAKHYVANDSETERLTLDARVDERTLRELYLAPFEAAVEAGVWAVMSAYNKVNGTTMSESPLLSDPLKSEWGFDGVVVSDWGAVRSTVPSALAAQDLAMPGPNPLWGEALIAAVRSGEVPESVIDDKIRRLLGLATRVGALTPATPDDPALIVATPGSPGTADPGTFPTGADSRTSSGTGSGTAVSAAPDPSVAGALLRRAVSASTVLLRNEGPLLPLDPVRLRRVAVIGPNAATARIQGGGSAGVYPVSTVSPLDGIREALAGKAEVHHSPGVRIDTRPTPLDTGNARNPRTGEPGLLVRLLDAAGEEVHAEHRLSGRLPEPGSVPAAVAVEIRALLRPGAGGPWELAFAGWGRVRLEAEGRVLLDEEVELDTDDPAVVHLTPPYRRARISTDEDREVEIVARRHFAPGTGVASILAADPVRQGAQDELAAAVELARTCDAAVVVVGTTEEIESEGFDREHLELPGRQNELVRAVAAVCPDTVVVVNSGGPVTLPWREEVPAVLLSWFPGQEAGHGLADVLFGVAEPGGRLPTTWSESALFSTVPEDGVLTYGEGLDIGYRAWLRESTPPVYWFGHGLGYTSWSYESLTVPELITPDAPLTVRVRLRNTGGRAGREVVQVYLSRPETAVTRPVRWLAGYAAAVAEPGETVEVAVGIRPRAFQYWSAEAGGWRLEEGAFTVLAGRSAADLPLAATTIADAKALVEP</sequence>
<protein>
    <submittedName>
        <fullName evidence="5">Glycosyl hydrolase</fullName>
    </submittedName>
</protein>
<dbReference type="SUPFAM" id="SSF52279">
    <property type="entry name" value="Beta-D-glucan exohydrolase, C-terminal domain"/>
    <property type="match status" value="1"/>
</dbReference>
<organism evidence="5 6">
    <name type="scientific">Planobispora takensis</name>
    <dbReference type="NCBI Taxonomy" id="1367882"/>
    <lineage>
        <taxon>Bacteria</taxon>
        <taxon>Bacillati</taxon>
        <taxon>Actinomycetota</taxon>
        <taxon>Actinomycetes</taxon>
        <taxon>Streptosporangiales</taxon>
        <taxon>Streptosporangiaceae</taxon>
        <taxon>Planobispora</taxon>
    </lineage>
</organism>
<dbReference type="InterPro" id="IPR017853">
    <property type="entry name" value="GH"/>
</dbReference>
<comment type="similarity">
    <text evidence="1">Belongs to the glycosyl hydrolase 3 family.</text>
</comment>
<evidence type="ECO:0000259" key="4">
    <source>
        <dbReference type="SMART" id="SM01217"/>
    </source>
</evidence>
<keyword evidence="6" id="KW-1185">Reference proteome</keyword>
<dbReference type="AlphaFoldDB" id="A0A8J3WUP7"/>
<dbReference type="Proteomes" id="UP000634476">
    <property type="component" value="Unassembled WGS sequence"/>
</dbReference>
<gene>
    <name evidence="5" type="ORF">Pta02_38160</name>
</gene>
<dbReference type="InterPro" id="IPR026891">
    <property type="entry name" value="Fn3-like"/>
</dbReference>
<dbReference type="PANTHER" id="PTHR42715">
    <property type="entry name" value="BETA-GLUCOSIDASE"/>
    <property type="match status" value="1"/>
</dbReference>
<feature type="domain" description="Fibronectin type III-like" evidence="4">
    <location>
        <begin position="760"/>
        <end position="830"/>
    </location>
</feature>
<dbReference type="InterPro" id="IPR050288">
    <property type="entry name" value="Cellulose_deg_GH3"/>
</dbReference>
<dbReference type="GO" id="GO:0004553">
    <property type="term" value="F:hydrolase activity, hydrolyzing O-glycosyl compounds"/>
    <property type="evidence" value="ECO:0007669"/>
    <property type="project" value="InterPro"/>
</dbReference>
<feature type="compositionally biased region" description="Low complexity" evidence="3">
    <location>
        <begin position="312"/>
        <end position="331"/>
    </location>
</feature>
<dbReference type="SMART" id="SM01217">
    <property type="entry name" value="Fn3_like"/>
    <property type="match status" value="1"/>
</dbReference>
<feature type="region of interest" description="Disordered" evidence="3">
    <location>
        <begin position="412"/>
        <end position="438"/>
    </location>
</feature>
<dbReference type="Pfam" id="PF14310">
    <property type="entry name" value="Fn3-like"/>
    <property type="match status" value="1"/>
</dbReference>
<dbReference type="SUPFAM" id="SSF51445">
    <property type="entry name" value="(Trans)glycosidases"/>
    <property type="match status" value="1"/>
</dbReference>
<accession>A0A8J3WUP7</accession>
<dbReference type="PRINTS" id="PR00133">
    <property type="entry name" value="GLHYDRLASE3"/>
</dbReference>
<evidence type="ECO:0000313" key="5">
    <source>
        <dbReference type="EMBL" id="GII01808.1"/>
    </source>
</evidence>
<dbReference type="PANTHER" id="PTHR42715:SF10">
    <property type="entry name" value="BETA-GLUCOSIDASE"/>
    <property type="match status" value="1"/>
</dbReference>
<dbReference type="InterPro" id="IPR002772">
    <property type="entry name" value="Glyco_hydro_3_C"/>
</dbReference>